<dbReference type="Proteomes" id="UP000419138">
    <property type="component" value="Unassembled WGS sequence"/>
</dbReference>
<proteinExistence type="predicted"/>
<gene>
    <name evidence="1" type="ORF">FF041_22865</name>
</gene>
<organism evidence="1 2">
    <name type="scientific">Streptomyces jumonjinensis</name>
    <dbReference type="NCBI Taxonomy" id="1945"/>
    <lineage>
        <taxon>Bacteria</taxon>
        <taxon>Bacillati</taxon>
        <taxon>Actinomycetota</taxon>
        <taxon>Actinomycetes</taxon>
        <taxon>Kitasatosporales</taxon>
        <taxon>Streptomycetaceae</taxon>
        <taxon>Streptomyces</taxon>
    </lineage>
</organism>
<reference evidence="1 2" key="1">
    <citation type="submission" date="2019-05" db="EMBL/GenBank/DDBJ databases">
        <title>Comparative genomics and metabolomics analyses of clavulanic acid producing Streptomyces species provides insight into specialized metabolism and evolution of beta-lactam biosynthetic gene clusters.</title>
        <authorList>
            <person name="Moore M.A."/>
            <person name="Cruz-Morales P."/>
            <person name="Barona Gomez F."/>
            <person name="Kapil T."/>
        </authorList>
    </citation>
    <scope>NUCLEOTIDE SEQUENCE [LARGE SCALE GENOMIC DNA]</scope>
    <source>
        <strain evidence="1 2">NRRL 5741</strain>
    </source>
</reference>
<evidence type="ECO:0000313" key="2">
    <source>
        <dbReference type="Proteomes" id="UP000419138"/>
    </source>
</evidence>
<keyword evidence="2" id="KW-1185">Reference proteome</keyword>
<dbReference type="AlphaFoldDB" id="A0A646KPK9"/>
<protein>
    <submittedName>
        <fullName evidence="1">Uncharacterized protein</fullName>
    </submittedName>
</protein>
<dbReference type="EMBL" id="VCLA01000159">
    <property type="protein sequence ID" value="MQT02926.1"/>
    <property type="molecule type" value="Genomic_DNA"/>
</dbReference>
<sequence>MQAKLSILRTAVHEMRDHKGSCVEGKLMAGWIEKAPDGRDVLHEMQLVSPDDSMVSVPSSGIKWWLKNGAPGGPIVTGCVCGWVSAHAGPSLPPGDSVDVSAPDPNRVAVTWSPDAVVPVLLPWHWVGDWKPGPAQSAWSEYHLRAWQSHVASVIPGTNADDATVHALRRVAALLDDVDGLPLGVLRKLHDIGAAVENAQLLAARSARSAGFDWSSIGTSVGLDADAAERLFGQD</sequence>
<accession>A0A646KPK9</accession>
<dbReference type="RefSeq" id="WP_153524513.1">
    <property type="nucleotide sequence ID" value="NZ_JBEPDZ010000057.1"/>
</dbReference>
<name>A0A646KPK9_STRJU</name>
<evidence type="ECO:0000313" key="1">
    <source>
        <dbReference type="EMBL" id="MQT02926.1"/>
    </source>
</evidence>
<comment type="caution">
    <text evidence="1">The sequence shown here is derived from an EMBL/GenBank/DDBJ whole genome shotgun (WGS) entry which is preliminary data.</text>
</comment>